<sequence length="51" mass="5752">MKERRSVCPLPISPVICSSWVRRNTQQIPPPPRAFNPTSTPSQLNNSSLFD</sequence>
<protein>
    <submittedName>
        <fullName evidence="2">Uncharacterized protein</fullName>
    </submittedName>
</protein>
<dbReference type="AlphaFoldDB" id="A0A9Q0ZBD2"/>
<reference evidence="2" key="1">
    <citation type="submission" date="2022-11" db="EMBL/GenBank/DDBJ databases">
        <authorList>
            <person name="Hyden B.L."/>
            <person name="Feng K."/>
            <person name="Yates T."/>
            <person name="Jawdy S."/>
            <person name="Smart L.B."/>
            <person name="Muchero W."/>
        </authorList>
    </citation>
    <scope>NUCLEOTIDE SEQUENCE</scope>
    <source>
        <tissue evidence="2">Shoot tip</tissue>
    </source>
</reference>
<evidence type="ECO:0000313" key="2">
    <source>
        <dbReference type="EMBL" id="KAJ6728369.1"/>
    </source>
</evidence>
<dbReference type="EMBL" id="JAPFFM010000012">
    <property type="protein sequence ID" value="KAJ6728369.1"/>
    <property type="molecule type" value="Genomic_DNA"/>
</dbReference>
<keyword evidence="3" id="KW-1185">Reference proteome</keyword>
<evidence type="ECO:0000313" key="3">
    <source>
        <dbReference type="Proteomes" id="UP001151752"/>
    </source>
</evidence>
<dbReference type="Proteomes" id="UP001151752">
    <property type="component" value="Chromosome 11"/>
</dbReference>
<comment type="caution">
    <text evidence="2">The sequence shown here is derived from an EMBL/GenBank/DDBJ whole genome shotgun (WGS) entry which is preliminary data.</text>
</comment>
<organism evidence="2 3">
    <name type="scientific">Salix koriyanagi</name>
    <dbReference type="NCBI Taxonomy" id="2511006"/>
    <lineage>
        <taxon>Eukaryota</taxon>
        <taxon>Viridiplantae</taxon>
        <taxon>Streptophyta</taxon>
        <taxon>Embryophyta</taxon>
        <taxon>Tracheophyta</taxon>
        <taxon>Spermatophyta</taxon>
        <taxon>Magnoliopsida</taxon>
        <taxon>eudicotyledons</taxon>
        <taxon>Gunneridae</taxon>
        <taxon>Pentapetalae</taxon>
        <taxon>rosids</taxon>
        <taxon>fabids</taxon>
        <taxon>Malpighiales</taxon>
        <taxon>Salicaceae</taxon>
        <taxon>Saliceae</taxon>
        <taxon>Salix</taxon>
    </lineage>
</organism>
<gene>
    <name evidence="2" type="ORF">OIU74_006421</name>
</gene>
<name>A0A9Q0ZBD2_9ROSI</name>
<reference evidence="2" key="2">
    <citation type="journal article" date="2023" name="Int. J. Mol. Sci.">
        <title>De Novo Assembly and Annotation of 11 Diverse Shrub Willow (Salix) Genomes Reveals Novel Gene Organization in Sex-Linked Regions.</title>
        <authorList>
            <person name="Hyden B."/>
            <person name="Feng K."/>
            <person name="Yates T.B."/>
            <person name="Jawdy S."/>
            <person name="Cereghino C."/>
            <person name="Smart L.B."/>
            <person name="Muchero W."/>
        </authorList>
    </citation>
    <scope>NUCLEOTIDE SEQUENCE</scope>
    <source>
        <tissue evidence="2">Shoot tip</tissue>
    </source>
</reference>
<feature type="compositionally biased region" description="Polar residues" evidence="1">
    <location>
        <begin position="36"/>
        <end position="51"/>
    </location>
</feature>
<feature type="region of interest" description="Disordered" evidence="1">
    <location>
        <begin position="21"/>
        <end position="51"/>
    </location>
</feature>
<accession>A0A9Q0ZBD2</accession>
<evidence type="ECO:0000256" key="1">
    <source>
        <dbReference type="SAM" id="MobiDB-lite"/>
    </source>
</evidence>
<proteinExistence type="predicted"/>